<dbReference type="Pfam" id="PF13091">
    <property type="entry name" value="PLDc_2"/>
    <property type="match status" value="1"/>
</dbReference>
<dbReference type="PROSITE" id="PS50035">
    <property type="entry name" value="PLD"/>
    <property type="match status" value="1"/>
</dbReference>
<gene>
    <name evidence="2" type="ORF">Plil01_000769200</name>
</gene>
<dbReference type="Gene3D" id="3.30.870.10">
    <property type="entry name" value="Endonuclease Chain A"/>
    <property type="match status" value="1"/>
</dbReference>
<evidence type="ECO:0000313" key="3">
    <source>
        <dbReference type="Proteomes" id="UP001165083"/>
    </source>
</evidence>
<dbReference type="Proteomes" id="UP001165083">
    <property type="component" value="Unassembled WGS sequence"/>
</dbReference>
<dbReference type="InterPro" id="IPR025202">
    <property type="entry name" value="PLD-like_dom"/>
</dbReference>
<dbReference type="InterPro" id="IPR001736">
    <property type="entry name" value="PLipase_D/transphosphatidylase"/>
</dbReference>
<dbReference type="SMART" id="SM00155">
    <property type="entry name" value="PLDc"/>
    <property type="match status" value="1"/>
</dbReference>
<dbReference type="GO" id="GO:0003824">
    <property type="term" value="F:catalytic activity"/>
    <property type="evidence" value="ECO:0007669"/>
    <property type="project" value="InterPro"/>
</dbReference>
<evidence type="ECO:0000259" key="1">
    <source>
        <dbReference type="PROSITE" id="PS50035"/>
    </source>
</evidence>
<keyword evidence="3" id="KW-1185">Reference proteome</keyword>
<comment type="caution">
    <text evidence="2">The sequence shown here is derived from an EMBL/GenBank/DDBJ whole genome shotgun (WGS) entry which is preliminary data.</text>
</comment>
<proteinExistence type="predicted"/>
<organism evidence="2 3">
    <name type="scientific">Phytophthora lilii</name>
    <dbReference type="NCBI Taxonomy" id="2077276"/>
    <lineage>
        <taxon>Eukaryota</taxon>
        <taxon>Sar</taxon>
        <taxon>Stramenopiles</taxon>
        <taxon>Oomycota</taxon>
        <taxon>Peronosporomycetes</taxon>
        <taxon>Peronosporales</taxon>
        <taxon>Peronosporaceae</taxon>
        <taxon>Phytophthora</taxon>
    </lineage>
</organism>
<dbReference type="AlphaFoldDB" id="A0A9W6TV89"/>
<feature type="domain" description="PLD phosphodiesterase" evidence="1">
    <location>
        <begin position="32"/>
        <end position="59"/>
    </location>
</feature>
<evidence type="ECO:0000313" key="2">
    <source>
        <dbReference type="EMBL" id="GMF19953.1"/>
    </source>
</evidence>
<name>A0A9W6TV89_9STRA</name>
<dbReference type="SUPFAM" id="SSF56024">
    <property type="entry name" value="Phospholipase D/nuclease"/>
    <property type="match status" value="1"/>
</dbReference>
<protein>
    <submittedName>
        <fullName evidence="2">Unnamed protein product</fullName>
    </submittedName>
</protein>
<sequence>MEGTSKYLYEMISPIREKYPDKFRIYAAKAGRKLLIHTKAVIIDDVYLSVGSANWNRRSMTSDTELNADIVDGDTVKSPEGVTRLPRDFRIRKFQEMTGLSYDEME</sequence>
<reference evidence="2" key="1">
    <citation type="submission" date="2023-04" db="EMBL/GenBank/DDBJ databases">
        <title>Phytophthora lilii NBRC 32176.</title>
        <authorList>
            <person name="Ichikawa N."/>
            <person name="Sato H."/>
            <person name="Tonouchi N."/>
        </authorList>
    </citation>
    <scope>NUCLEOTIDE SEQUENCE</scope>
    <source>
        <strain evidence="2">NBRC 32176</strain>
    </source>
</reference>
<dbReference type="OrthoDB" id="166049at2759"/>
<dbReference type="EMBL" id="BSXW01000359">
    <property type="protein sequence ID" value="GMF19953.1"/>
    <property type="molecule type" value="Genomic_DNA"/>
</dbReference>
<accession>A0A9W6TV89</accession>